<dbReference type="GO" id="GO:0007030">
    <property type="term" value="P:Golgi organization"/>
    <property type="evidence" value="ECO:0007669"/>
    <property type="project" value="TreeGrafter"/>
</dbReference>
<evidence type="ECO:0000259" key="23">
    <source>
        <dbReference type="Pfam" id="PF16209"/>
    </source>
</evidence>
<comment type="cofactor">
    <cofactor evidence="1 21">
        <name>Mg(2+)</name>
        <dbReference type="ChEBI" id="CHEBI:18420"/>
    </cofactor>
</comment>
<dbReference type="GO" id="GO:0016887">
    <property type="term" value="F:ATP hydrolysis activity"/>
    <property type="evidence" value="ECO:0007669"/>
    <property type="project" value="InterPro"/>
</dbReference>
<dbReference type="InterPro" id="IPR036412">
    <property type="entry name" value="HAD-like_sf"/>
</dbReference>
<evidence type="ECO:0000313" key="26">
    <source>
        <dbReference type="Proteomes" id="UP000694428"/>
    </source>
</evidence>
<comment type="catalytic activity">
    <reaction evidence="17 22">
        <text>ATP + H2O + phospholipidSide 1 = ADP + phosphate + phospholipidSide 2.</text>
        <dbReference type="EC" id="7.6.2.1"/>
    </reaction>
</comment>
<feature type="domain" description="P-type ATPase C-terminal" evidence="24">
    <location>
        <begin position="531"/>
        <end position="785"/>
    </location>
</feature>
<proteinExistence type="inferred from homology"/>
<evidence type="ECO:0000256" key="15">
    <source>
        <dbReference type="ARBA" id="ARBA00023034"/>
    </source>
</evidence>
<reference evidence="25" key="2">
    <citation type="submission" date="2025-09" db="UniProtKB">
        <authorList>
            <consortium name="Ensembl"/>
        </authorList>
    </citation>
    <scope>IDENTIFICATION</scope>
</reference>
<dbReference type="Gene3D" id="3.40.1110.10">
    <property type="entry name" value="Calcium-transporting ATPase, cytoplasmic domain N"/>
    <property type="match status" value="1"/>
</dbReference>
<evidence type="ECO:0000256" key="11">
    <source>
        <dbReference type="ARBA" id="ARBA00022840"/>
    </source>
</evidence>
<dbReference type="InterPro" id="IPR032631">
    <property type="entry name" value="P-type_ATPase_N"/>
</dbReference>
<comment type="catalytic activity">
    <reaction evidence="18">
        <text>a 1,2-diacyl-sn-glycero-3-phospho-L-serine(out) + ATP + H2O = a 1,2-diacyl-sn-glycero-3-phospho-L-serine(in) + ADP + phosphate + H(+)</text>
        <dbReference type="Rhea" id="RHEA:38567"/>
        <dbReference type="ChEBI" id="CHEBI:15377"/>
        <dbReference type="ChEBI" id="CHEBI:15378"/>
        <dbReference type="ChEBI" id="CHEBI:30616"/>
        <dbReference type="ChEBI" id="CHEBI:43474"/>
        <dbReference type="ChEBI" id="CHEBI:57262"/>
        <dbReference type="ChEBI" id="CHEBI:456216"/>
    </reaction>
    <physiologicalReaction direction="left-to-right" evidence="18">
        <dbReference type="Rhea" id="RHEA:38568"/>
    </physiologicalReaction>
</comment>
<feature type="binding site" evidence="21">
    <location>
        <position position="509"/>
    </location>
    <ligand>
        <name>Mg(2+)</name>
        <dbReference type="ChEBI" id="CHEBI:18420"/>
    </ligand>
</feature>
<evidence type="ECO:0000256" key="4">
    <source>
        <dbReference type="ARBA" id="ARBA00004651"/>
    </source>
</evidence>
<dbReference type="FunFam" id="3.40.50.1000:FF:000014">
    <property type="entry name" value="Phospholipid-transporting ATPase"/>
    <property type="match status" value="1"/>
</dbReference>
<sequence>YKYNLVTFLPLNLFEQFKRAANSYFLVLLMFHTSADILLLSSSEPNSLCYVETAELDGETNLKFKMALEVTDRYLQEENAMAGFNGLIECEEPNNRLDKFTGTLLWRNRRYALDADKILLRGCKIRNTHFCHGVVIFAGADTEIMKNSGKTKFKRTKIDSLMNYMVYTVNGEVSFCFSTRCPCNAQVCPGFLSFSLVNDAGQINYQAASPDEGALVTAARNFGYVFLSRTQNTITISEMGTERTYDVLAILDFNSDRKRMSVIVRESNGNIRLYCKGADTVIFERLHPRNLKREETEEALDVFASETLRTLCLCYRDISHDEFEAWNKKFMEASVATSNRDEALDKVYEEIEKDLILLGATAIEDKLQDGVPETISKLSKADIKIWVLTGDKKETAENIGFSCELLTDETTICYGEDIRQVKTHKGFLKKKKLRLKFPRTAEEKQKQIEKKRRAEAYKEQQQKNFVDLACECKAVICCRVTPKQKAMVVDLVKKYKKAITLAIGDGANDVNMIKTAHIGVGISGQEGMQAVMSSDYSFGQFRYLQRLLLVHGRWSYIRMCKFLRYFFYKNFAFTLVHIWYSFFNGFSAQTAYEDWFITLYNVLYSSLPVLLVGLFDQDVSDKLSLRFPRLYVLGQKDLLFNYKKFFRSLLHGAITSLVIFFIPYGAYLQTMGQDGEAPSDYQSFAVTAATSLVFVVNLQIGLDTSYWTFVNAFSVFGSIAIYFGITFDFHSAGIHVLFPSAFQFTGTAPNALKQLYLWLTMALTIAVCLLPVVAQRFLSMTVRPSESDRIQKNRKKYLAEEEQWQRRQSAFRRGVSARRSAYAFSHQRGYADLIASGRSIRKKRAPLDAGCLISVLYHGTSSLCWKRGKANSVLQKLLILLQLCNVKLKDGCAAV</sequence>
<dbReference type="Ensembl" id="ENSPSTT00000007562.1">
    <property type="protein sequence ID" value="ENSPSTP00000007207.1"/>
    <property type="gene ID" value="ENSPSTG00000004676.1"/>
</dbReference>
<feature type="binding site" evidence="20">
    <location>
        <position position="212"/>
    </location>
    <ligand>
        <name>ATP</name>
        <dbReference type="ChEBI" id="CHEBI:30616"/>
    </ligand>
</feature>
<comment type="subcellular location">
    <subcellularLocation>
        <location evidence="4">Cell membrane</location>
        <topology evidence="4">Multi-pass membrane protein</topology>
    </subcellularLocation>
    <subcellularLocation>
        <location evidence="2">Endoplasmic reticulum</location>
    </subcellularLocation>
    <subcellularLocation>
        <location evidence="3">Golgi apparatus</location>
    </subcellularLocation>
    <subcellularLocation>
        <location evidence="22">Membrane</location>
        <topology evidence="22">Multi-pass membrane protein</topology>
    </subcellularLocation>
</comment>
<feature type="binding site" evidence="20">
    <location>
        <position position="389"/>
    </location>
    <ligand>
        <name>ATP</name>
        <dbReference type="ChEBI" id="CHEBI:30616"/>
    </ligand>
</feature>
<organism evidence="25 26">
    <name type="scientific">Pavo cristatus</name>
    <name type="common">Indian peafowl</name>
    <name type="synonym">Blue peafowl</name>
    <dbReference type="NCBI Taxonomy" id="9049"/>
    <lineage>
        <taxon>Eukaryota</taxon>
        <taxon>Metazoa</taxon>
        <taxon>Chordata</taxon>
        <taxon>Craniata</taxon>
        <taxon>Vertebrata</taxon>
        <taxon>Euteleostomi</taxon>
        <taxon>Archelosauria</taxon>
        <taxon>Archosauria</taxon>
        <taxon>Dinosauria</taxon>
        <taxon>Saurischia</taxon>
        <taxon>Theropoda</taxon>
        <taxon>Coelurosauria</taxon>
        <taxon>Aves</taxon>
        <taxon>Neognathae</taxon>
        <taxon>Galloanserae</taxon>
        <taxon>Galliformes</taxon>
        <taxon>Phasianidae</taxon>
        <taxon>Phasianinae</taxon>
        <taxon>Pavo</taxon>
    </lineage>
</organism>
<feature type="domain" description="P-type ATPase N-terminal" evidence="23">
    <location>
        <begin position="2"/>
        <end position="32"/>
    </location>
</feature>
<dbReference type="InterPro" id="IPR032630">
    <property type="entry name" value="P_typ_ATPase_c"/>
</dbReference>
<evidence type="ECO:0000256" key="6">
    <source>
        <dbReference type="ARBA" id="ARBA00022475"/>
    </source>
</evidence>
<feature type="binding site" evidence="20">
    <location>
        <position position="309"/>
    </location>
    <ligand>
        <name>ATP</name>
        <dbReference type="ChEBI" id="CHEBI:30616"/>
    </ligand>
</feature>
<evidence type="ECO:0000256" key="5">
    <source>
        <dbReference type="ARBA" id="ARBA00008109"/>
    </source>
</evidence>
<feature type="binding site" evidence="21">
    <location>
        <position position="505"/>
    </location>
    <ligand>
        <name>Mg(2+)</name>
        <dbReference type="ChEBI" id="CHEBI:18420"/>
    </ligand>
</feature>
<dbReference type="Gene3D" id="2.70.150.10">
    <property type="entry name" value="Calcium-transporting ATPase, cytoplasmic transduction domain A"/>
    <property type="match status" value="1"/>
</dbReference>
<evidence type="ECO:0000256" key="19">
    <source>
        <dbReference type="ARBA" id="ARBA00052223"/>
    </source>
</evidence>
<feature type="binding site" evidence="20">
    <location>
        <position position="508"/>
    </location>
    <ligand>
        <name>ATP</name>
        <dbReference type="ChEBI" id="CHEBI:30616"/>
    </ligand>
</feature>
<dbReference type="Pfam" id="PF16212">
    <property type="entry name" value="PhoLip_ATPase_C"/>
    <property type="match status" value="1"/>
</dbReference>
<evidence type="ECO:0000256" key="13">
    <source>
        <dbReference type="ARBA" id="ARBA00022967"/>
    </source>
</evidence>
<keyword evidence="9 20" id="KW-0547">Nucleotide-binding</keyword>
<dbReference type="InterPro" id="IPR023299">
    <property type="entry name" value="ATPase_P-typ_cyto_dom_N"/>
</dbReference>
<dbReference type="Pfam" id="PF13246">
    <property type="entry name" value="Cation_ATPase"/>
    <property type="match status" value="1"/>
</dbReference>
<evidence type="ECO:0000256" key="10">
    <source>
        <dbReference type="ARBA" id="ARBA00022824"/>
    </source>
</evidence>
<dbReference type="InterPro" id="IPR023214">
    <property type="entry name" value="HAD_sf"/>
</dbReference>
<dbReference type="GO" id="GO:0000287">
    <property type="term" value="F:magnesium ion binding"/>
    <property type="evidence" value="ECO:0007669"/>
    <property type="project" value="UniProtKB-UniRule"/>
</dbReference>
<keyword evidence="13 22" id="KW-1278">Translocase</keyword>
<evidence type="ECO:0000256" key="20">
    <source>
        <dbReference type="PIRSR" id="PIRSR606539-2"/>
    </source>
</evidence>
<keyword evidence="12 21" id="KW-0460">Magnesium</keyword>
<keyword evidence="7 22" id="KW-0812">Transmembrane</keyword>
<feature type="transmembrane region" description="Helical" evidence="22">
    <location>
        <begin position="562"/>
        <end position="583"/>
    </location>
</feature>
<evidence type="ECO:0000259" key="24">
    <source>
        <dbReference type="Pfam" id="PF16212"/>
    </source>
</evidence>
<evidence type="ECO:0000256" key="17">
    <source>
        <dbReference type="ARBA" id="ARBA00034036"/>
    </source>
</evidence>
<comment type="similarity">
    <text evidence="5 22">Belongs to the cation transport ATPase (P-type) (TC 3.A.3) family. Type IV subfamily.</text>
</comment>
<evidence type="ECO:0000256" key="1">
    <source>
        <dbReference type="ARBA" id="ARBA00001946"/>
    </source>
</evidence>
<keyword evidence="6" id="KW-1003">Cell membrane</keyword>
<feature type="transmembrane region" description="Helical" evidence="22">
    <location>
        <begin position="649"/>
        <end position="669"/>
    </location>
</feature>
<dbReference type="InterPro" id="IPR023298">
    <property type="entry name" value="ATPase_P-typ_TM_dom_sf"/>
</dbReference>
<evidence type="ECO:0000256" key="21">
    <source>
        <dbReference type="PIRSR" id="PIRSR606539-3"/>
    </source>
</evidence>
<keyword evidence="11 20" id="KW-0067">ATP-binding</keyword>
<evidence type="ECO:0000256" key="12">
    <source>
        <dbReference type="ARBA" id="ARBA00022842"/>
    </source>
</evidence>
<evidence type="ECO:0000256" key="2">
    <source>
        <dbReference type="ARBA" id="ARBA00004240"/>
    </source>
</evidence>
<dbReference type="GO" id="GO:0005802">
    <property type="term" value="C:trans-Golgi network"/>
    <property type="evidence" value="ECO:0007669"/>
    <property type="project" value="TreeGrafter"/>
</dbReference>
<keyword evidence="16 22" id="KW-0472">Membrane</keyword>
<feature type="binding site" evidence="20">
    <location>
        <position position="509"/>
    </location>
    <ligand>
        <name>ATP</name>
        <dbReference type="ChEBI" id="CHEBI:30616"/>
    </ligand>
</feature>
<keyword evidence="14 22" id="KW-1133">Transmembrane helix</keyword>
<dbReference type="InterPro" id="IPR008250">
    <property type="entry name" value="ATPase_P-typ_transduc_dom_A_sf"/>
</dbReference>
<evidence type="ECO:0000256" key="16">
    <source>
        <dbReference type="ARBA" id="ARBA00023136"/>
    </source>
</evidence>
<dbReference type="SUPFAM" id="SSF81660">
    <property type="entry name" value="Metal cation-transporting ATPase, ATP-binding domain N"/>
    <property type="match status" value="1"/>
</dbReference>
<dbReference type="SUPFAM" id="SSF81665">
    <property type="entry name" value="Calcium ATPase, transmembrane domain M"/>
    <property type="match status" value="1"/>
</dbReference>
<feature type="binding site" evidence="20">
    <location>
        <position position="276"/>
    </location>
    <ligand>
        <name>ATP</name>
        <dbReference type="ChEBI" id="CHEBI:30616"/>
    </ligand>
</feature>
<dbReference type="PANTHER" id="PTHR24092:SF48">
    <property type="entry name" value="PHOSPHOLIPID-TRANSPORTING ATPASE IC"/>
    <property type="match status" value="1"/>
</dbReference>
<dbReference type="NCBIfam" id="TIGR01494">
    <property type="entry name" value="ATPase_P-type"/>
    <property type="match status" value="1"/>
</dbReference>
<feature type="binding site" evidence="20">
    <location>
        <position position="485"/>
    </location>
    <ligand>
        <name>ATP</name>
        <dbReference type="ChEBI" id="CHEBI:30616"/>
    </ligand>
</feature>
<evidence type="ECO:0000313" key="25">
    <source>
        <dbReference type="Ensembl" id="ENSPSTP00000007207.1"/>
    </source>
</evidence>
<dbReference type="PANTHER" id="PTHR24092">
    <property type="entry name" value="PROBABLE PHOSPHOLIPID-TRANSPORTING ATPASE"/>
    <property type="match status" value="1"/>
</dbReference>
<evidence type="ECO:0000256" key="7">
    <source>
        <dbReference type="ARBA" id="ARBA00022692"/>
    </source>
</evidence>
<dbReference type="Proteomes" id="UP000694428">
    <property type="component" value="Unplaced"/>
</dbReference>
<keyword evidence="15" id="KW-0333">Golgi apparatus</keyword>
<name>A0A8C9EX28_PAVCR</name>
<keyword evidence="26" id="KW-1185">Reference proteome</keyword>
<feature type="transmembrane region" description="Helical" evidence="22">
    <location>
        <begin position="755"/>
        <end position="774"/>
    </location>
</feature>
<dbReference type="NCBIfam" id="TIGR01652">
    <property type="entry name" value="ATPase-Plipid"/>
    <property type="match status" value="1"/>
</dbReference>
<evidence type="ECO:0000256" key="9">
    <source>
        <dbReference type="ARBA" id="ARBA00022741"/>
    </source>
</evidence>
<evidence type="ECO:0000256" key="8">
    <source>
        <dbReference type="ARBA" id="ARBA00022723"/>
    </source>
</evidence>
<dbReference type="GO" id="GO:0005783">
    <property type="term" value="C:endoplasmic reticulum"/>
    <property type="evidence" value="ECO:0007669"/>
    <property type="project" value="UniProtKB-SubCell"/>
</dbReference>
<evidence type="ECO:0000256" key="18">
    <source>
        <dbReference type="ARBA" id="ARBA00051303"/>
    </source>
</evidence>
<dbReference type="EC" id="7.6.2.1" evidence="22"/>
<dbReference type="Pfam" id="PF16209">
    <property type="entry name" value="PhoLip_ATPase_N"/>
    <property type="match status" value="1"/>
</dbReference>
<accession>A0A8C9EX28</accession>
<dbReference type="FunFam" id="3.40.1110.10:FF:000012">
    <property type="entry name" value="Phospholipid-transporting ATPase"/>
    <property type="match status" value="1"/>
</dbReference>
<dbReference type="GO" id="GO:0005886">
    <property type="term" value="C:plasma membrane"/>
    <property type="evidence" value="ECO:0007669"/>
    <property type="project" value="UniProtKB-SubCell"/>
</dbReference>
<dbReference type="GO" id="GO:0045332">
    <property type="term" value="P:phospholipid translocation"/>
    <property type="evidence" value="ECO:0007669"/>
    <property type="project" value="TreeGrafter"/>
</dbReference>
<feature type="binding site" evidence="20">
    <location>
        <position position="390"/>
    </location>
    <ligand>
        <name>ATP</name>
        <dbReference type="ChEBI" id="CHEBI:30616"/>
    </ligand>
</feature>
<dbReference type="InterPro" id="IPR001757">
    <property type="entry name" value="P_typ_ATPase"/>
</dbReference>
<dbReference type="AlphaFoldDB" id="A0A8C9EX28"/>
<feature type="transmembrane region" description="Helical" evidence="22">
    <location>
        <begin position="595"/>
        <end position="615"/>
    </location>
</feature>
<evidence type="ECO:0000256" key="3">
    <source>
        <dbReference type="ARBA" id="ARBA00004555"/>
    </source>
</evidence>
<dbReference type="SUPFAM" id="SSF81653">
    <property type="entry name" value="Calcium ATPase, transduction domain A"/>
    <property type="match status" value="1"/>
</dbReference>
<dbReference type="GO" id="GO:0140327">
    <property type="term" value="F:flippase activity"/>
    <property type="evidence" value="ECO:0007669"/>
    <property type="project" value="UniProtKB-ARBA"/>
</dbReference>
<comment type="catalytic activity">
    <reaction evidence="19">
        <text>a 1,2-diacyl-sn-glycero-3-phosphocholine(out) + ATP + H2O = a 1,2-diacyl-sn-glycero-3-phosphocholine(in) + ADP + phosphate + H(+)</text>
        <dbReference type="Rhea" id="RHEA:38583"/>
        <dbReference type="ChEBI" id="CHEBI:15377"/>
        <dbReference type="ChEBI" id="CHEBI:15378"/>
        <dbReference type="ChEBI" id="CHEBI:30616"/>
        <dbReference type="ChEBI" id="CHEBI:43474"/>
        <dbReference type="ChEBI" id="CHEBI:57643"/>
        <dbReference type="ChEBI" id="CHEBI:456216"/>
    </reaction>
    <physiologicalReaction direction="left-to-right" evidence="19">
        <dbReference type="Rhea" id="RHEA:38584"/>
    </physiologicalReaction>
</comment>
<protein>
    <recommendedName>
        <fullName evidence="22">Phospholipid-transporting ATPase</fullName>
        <ecNumber evidence="22">7.6.2.1</ecNumber>
    </recommendedName>
</protein>
<evidence type="ECO:0000256" key="14">
    <source>
        <dbReference type="ARBA" id="ARBA00022989"/>
    </source>
</evidence>
<evidence type="ECO:0000256" key="22">
    <source>
        <dbReference type="RuleBase" id="RU362033"/>
    </source>
</evidence>
<feature type="transmembrane region" description="Helical" evidence="22">
    <location>
        <begin position="705"/>
        <end position="725"/>
    </location>
</feature>
<feature type="binding site" evidence="20">
    <location>
        <position position="479"/>
    </location>
    <ligand>
        <name>ATP</name>
        <dbReference type="ChEBI" id="CHEBI:30616"/>
    </ligand>
</feature>
<keyword evidence="10" id="KW-0256">Endoplasmic reticulum</keyword>
<dbReference type="InterPro" id="IPR006539">
    <property type="entry name" value="P-type_ATPase_IV"/>
</dbReference>
<reference evidence="25" key="1">
    <citation type="submission" date="2025-08" db="UniProtKB">
        <authorList>
            <consortium name="Ensembl"/>
        </authorList>
    </citation>
    <scope>IDENTIFICATION</scope>
</reference>
<feature type="binding site" evidence="20">
    <location>
        <position position="253"/>
    </location>
    <ligand>
        <name>ATP</name>
        <dbReference type="ChEBI" id="CHEBI:30616"/>
    </ligand>
</feature>
<dbReference type="GO" id="GO:0005524">
    <property type="term" value="F:ATP binding"/>
    <property type="evidence" value="ECO:0007669"/>
    <property type="project" value="UniProtKB-UniRule"/>
</dbReference>
<dbReference type="SUPFAM" id="SSF56784">
    <property type="entry name" value="HAD-like"/>
    <property type="match status" value="1"/>
</dbReference>
<feature type="transmembrane region" description="Helical" evidence="22">
    <location>
        <begin position="681"/>
        <end position="698"/>
    </location>
</feature>
<feature type="binding site" evidence="20">
    <location>
        <position position="391"/>
    </location>
    <ligand>
        <name>ATP</name>
        <dbReference type="ChEBI" id="CHEBI:30616"/>
    </ligand>
</feature>
<dbReference type="Gene3D" id="3.40.50.1000">
    <property type="entry name" value="HAD superfamily/HAD-like"/>
    <property type="match status" value="1"/>
</dbReference>
<keyword evidence="8 21" id="KW-0479">Metal-binding</keyword>